<evidence type="ECO:0000256" key="2">
    <source>
        <dbReference type="SAM" id="MobiDB-lite"/>
    </source>
</evidence>
<accession>A0A224Z6Y3</accession>
<dbReference type="PANTHER" id="PTHR18864">
    <property type="entry name" value="KINECTIN"/>
    <property type="match status" value="1"/>
</dbReference>
<feature type="region of interest" description="Disordered" evidence="2">
    <location>
        <begin position="82"/>
        <end position="112"/>
    </location>
</feature>
<organism evidence="3">
    <name type="scientific">Rhipicephalus zambeziensis</name>
    <dbReference type="NCBI Taxonomy" id="60191"/>
    <lineage>
        <taxon>Eukaryota</taxon>
        <taxon>Metazoa</taxon>
        <taxon>Ecdysozoa</taxon>
        <taxon>Arthropoda</taxon>
        <taxon>Chelicerata</taxon>
        <taxon>Arachnida</taxon>
        <taxon>Acari</taxon>
        <taxon>Parasitiformes</taxon>
        <taxon>Ixodida</taxon>
        <taxon>Ixodoidea</taxon>
        <taxon>Ixodidae</taxon>
        <taxon>Rhipicephalinae</taxon>
        <taxon>Rhipicephalus</taxon>
        <taxon>Rhipicephalus</taxon>
    </lineage>
</organism>
<dbReference type="InterPro" id="IPR024854">
    <property type="entry name" value="Kinectin"/>
</dbReference>
<feature type="coiled-coil region" evidence="1">
    <location>
        <begin position="195"/>
        <end position="305"/>
    </location>
</feature>
<dbReference type="Gene3D" id="1.20.920.20">
    <property type="match status" value="1"/>
</dbReference>
<evidence type="ECO:0000256" key="1">
    <source>
        <dbReference type="SAM" id="Coils"/>
    </source>
</evidence>
<name>A0A224Z6Y3_9ACAR</name>
<feature type="coiled-coil region" evidence="1">
    <location>
        <begin position="137"/>
        <end position="164"/>
    </location>
</feature>
<feature type="compositionally biased region" description="Polar residues" evidence="2">
    <location>
        <begin position="308"/>
        <end position="324"/>
    </location>
</feature>
<protein>
    <submittedName>
        <fullName evidence="3">Ribosome binding protein 1</fullName>
    </submittedName>
</protein>
<proteinExistence type="predicted"/>
<evidence type="ECO:0000313" key="3">
    <source>
        <dbReference type="EMBL" id="MAA22553.1"/>
    </source>
</evidence>
<keyword evidence="1" id="KW-0175">Coiled coil</keyword>
<feature type="region of interest" description="Disordered" evidence="2">
    <location>
        <begin position="308"/>
        <end position="351"/>
    </location>
</feature>
<dbReference type="GO" id="GO:0019894">
    <property type="term" value="F:kinesin binding"/>
    <property type="evidence" value="ECO:0007669"/>
    <property type="project" value="InterPro"/>
</dbReference>
<sequence>MRAAERKAEAKEATLTKKFDELKASHTKEVESVRQRLIDEQQKKERELLERLLPAIKVDAGLSHAEWLVAFERELHQWQKWQQQEQQQQQGTGDHLPRSTSTQSQTSGVTEDVERLQQLTLANSKLDKEVSHYKQVLSQTEDILQNLQRSVEEEEKRWHEKEEGHHKEWLLWQQQLAQAQAEASQRKNAGPTEREKQLEERCAALEADLRQLHGLQETTSEMQAKLKELQAKLQDEEGEKKLLEQKYDEESRNAQDVRTHLESRVRELEGTKLMRDDYDRLKQELAEMKAQLAEARRAVAKVDEESAASHSSLAQTHLSTSSPTKAVPDAVSLATNGPSASPTPAEKEKDDKYVEAMAAVSRHFLDMWPSMEASLPVDIHLDDAIICCSSAPGRCAAVDVDLE</sequence>
<feature type="compositionally biased region" description="Polar residues" evidence="2">
    <location>
        <begin position="333"/>
        <end position="342"/>
    </location>
</feature>
<dbReference type="EMBL" id="GFPF01011407">
    <property type="protein sequence ID" value="MAA22553.1"/>
    <property type="molecule type" value="Transcribed_RNA"/>
</dbReference>
<dbReference type="PANTHER" id="PTHR18864:SF1">
    <property type="entry name" value="KINECTIN"/>
    <property type="match status" value="1"/>
</dbReference>
<reference evidence="3" key="1">
    <citation type="journal article" date="2017" name="Parasit. Vectors">
        <title>Sialotranscriptomics of Rhipicephalus zambeziensis reveals intricate expression profiles of secretory proteins and suggests tight temporal transcriptional regulation during blood-feeding.</title>
        <authorList>
            <person name="de Castro M.H."/>
            <person name="de Klerk D."/>
            <person name="Pienaar R."/>
            <person name="Rees D.J.G."/>
            <person name="Mans B.J."/>
        </authorList>
    </citation>
    <scope>NUCLEOTIDE SEQUENCE</scope>
    <source>
        <tissue evidence="3">Salivary glands</tissue>
    </source>
</reference>
<dbReference type="AlphaFoldDB" id="A0A224Z6Y3"/>
<dbReference type="GO" id="GO:0007018">
    <property type="term" value="P:microtubule-based movement"/>
    <property type="evidence" value="ECO:0007669"/>
    <property type="project" value="InterPro"/>
</dbReference>